<reference evidence="2" key="1">
    <citation type="submission" date="2022-12" db="EMBL/GenBank/DDBJ databases">
        <authorList>
            <person name="Webb A."/>
        </authorList>
    </citation>
    <scope>NUCLEOTIDE SEQUENCE</scope>
    <source>
        <strain evidence="2">Hp1</strain>
    </source>
</reference>
<protein>
    <recommendedName>
        <fullName evidence="4">RxLR effector candidate protein</fullName>
    </recommendedName>
</protein>
<sequence length="585" mass="64343">MFRFHVALVRLLVCIAFTVVTGTTDWSLTAIKGRNVEISALETMIMSKAAHVATESRSSSRSFELDELRTLLTRDKDADATSASAPSDSIKSTYRNWVGPWTMSPDTACYRRSYLMRKCPVNYDRNGVTSSCWAECPLEYPVECGMECIRQSDDCGIEVVSKVSAVAMTVLSSATFGVFGELNKIGKTLSWAVRCSNSLLLVMRGVTRYIRTMKAEDPQASDRKVLIALFQTGTVVTDLPIAITVCMRKAVPPNLRFSQYVLGTATWALMQALIHDETLVASWQKFRAFLHRANFTEAADAITEGEISSLETAMQQDSSCGEDLLSLTGRVWATVNKFRTQFPGISEDDLRLQVSTSDLVQHDVPTVTNNCMRQMRTESTLVTAYRTRDTLRKTIGVIVNDLIETKTSDNGTSYDDRERARRAIDVGFSSLAATLIDPTRITLLISEFLQTICGPTEFMGEIDDGREAATLGLNTVGDAFKGSTSAWTKKGDGAVRISFRSTDTEDVTVNIRSGGDKIAEVHVRAGGTGQWKSDTKTLGGKTLYFDRWRPGWFGLLGTGGGSFVIWVPKASQGGHLEIQAKLNVS</sequence>
<evidence type="ECO:0000313" key="2">
    <source>
        <dbReference type="EMBL" id="CAI5735475.1"/>
    </source>
</evidence>
<evidence type="ECO:0000313" key="3">
    <source>
        <dbReference type="Proteomes" id="UP001162031"/>
    </source>
</evidence>
<proteinExistence type="predicted"/>
<accession>A0AAV0UIW3</accession>
<feature type="chain" id="PRO_5043381814" description="RxLR effector candidate protein" evidence="1">
    <location>
        <begin position="23"/>
        <end position="585"/>
    </location>
</feature>
<dbReference type="AlphaFoldDB" id="A0AAV0UIW3"/>
<gene>
    <name evidence="2" type="ORF">HBR001_LOCUS6501</name>
</gene>
<dbReference type="Proteomes" id="UP001162031">
    <property type="component" value="Unassembled WGS sequence"/>
</dbReference>
<evidence type="ECO:0000256" key="1">
    <source>
        <dbReference type="SAM" id="SignalP"/>
    </source>
</evidence>
<organism evidence="2 3">
    <name type="scientific">Hyaloperonospora brassicae</name>
    <name type="common">Brassica downy mildew</name>
    <name type="synonym">Peronospora brassicae</name>
    <dbReference type="NCBI Taxonomy" id="162125"/>
    <lineage>
        <taxon>Eukaryota</taxon>
        <taxon>Sar</taxon>
        <taxon>Stramenopiles</taxon>
        <taxon>Oomycota</taxon>
        <taxon>Peronosporomycetes</taxon>
        <taxon>Peronosporales</taxon>
        <taxon>Peronosporaceae</taxon>
        <taxon>Hyaloperonospora</taxon>
    </lineage>
</organism>
<feature type="signal peptide" evidence="1">
    <location>
        <begin position="1"/>
        <end position="22"/>
    </location>
</feature>
<name>A0AAV0UIW3_HYABA</name>
<dbReference type="EMBL" id="CANTFL010001264">
    <property type="protein sequence ID" value="CAI5735475.1"/>
    <property type="molecule type" value="Genomic_DNA"/>
</dbReference>
<keyword evidence="1" id="KW-0732">Signal</keyword>
<keyword evidence="3" id="KW-1185">Reference proteome</keyword>
<comment type="caution">
    <text evidence="2">The sequence shown here is derived from an EMBL/GenBank/DDBJ whole genome shotgun (WGS) entry which is preliminary data.</text>
</comment>
<evidence type="ECO:0008006" key="4">
    <source>
        <dbReference type="Google" id="ProtNLM"/>
    </source>
</evidence>